<dbReference type="InterPro" id="IPR047928">
    <property type="entry name" value="Perm_prefix_1"/>
</dbReference>
<evidence type="ECO:0000313" key="2">
    <source>
        <dbReference type="EMBL" id="GGD87061.1"/>
    </source>
</evidence>
<accession>A0ABQ1S0T2</accession>
<feature type="transmembrane region" description="Helical" evidence="1">
    <location>
        <begin position="297"/>
        <end position="318"/>
    </location>
</feature>
<reference evidence="3" key="1">
    <citation type="journal article" date="2019" name="Int. J. Syst. Evol. Microbiol.">
        <title>The Global Catalogue of Microorganisms (GCM) 10K type strain sequencing project: providing services to taxonomists for standard genome sequencing and annotation.</title>
        <authorList>
            <consortium name="The Broad Institute Genomics Platform"/>
            <consortium name="The Broad Institute Genome Sequencing Center for Infectious Disease"/>
            <person name="Wu L."/>
            <person name="Ma J."/>
        </authorList>
    </citation>
    <scope>NUCLEOTIDE SEQUENCE [LARGE SCALE GENOMIC DNA]</scope>
    <source>
        <strain evidence="3">CCM 7640</strain>
    </source>
</reference>
<evidence type="ECO:0000313" key="3">
    <source>
        <dbReference type="Proteomes" id="UP000629365"/>
    </source>
</evidence>
<sequence length="331" mass="35673">MTETATLTERYIAATVRSITPAAQDDVKAELAASIDDAIEARLEQGEPRESAERAVLTELGDPGILAASYADRPLHLIGPRYYLTWWRLLKLLLWIVPPFAAFGVALAQVLNGASVGEVIGQVVAVTISVVVHLVFWTTLVFFVLERTGADTGVGWDVDQLPMPTVNGVGRADLIASLGFLVIGVGAIFWDRFVGFFPTGGDPIPVLNPGLWPWGITILFALIIAEVLLAVAIYAHGRWNALFAWINTALAVAFAIWSLTLLVRGELVNPAFLDFVVSAGGEGLARGDAGAAEQGGVFRILAVLTGFCLVLFPAWDIIDGWLKTRRARRQA</sequence>
<comment type="caution">
    <text evidence="2">The sequence shown here is derived from an EMBL/GenBank/DDBJ whole genome shotgun (WGS) entry which is preliminary data.</text>
</comment>
<name>A0ABQ1S0T2_9MICO</name>
<organism evidence="2 3">
    <name type="scientific">Microbacterium murale</name>
    <dbReference type="NCBI Taxonomy" id="1081040"/>
    <lineage>
        <taxon>Bacteria</taxon>
        <taxon>Bacillati</taxon>
        <taxon>Actinomycetota</taxon>
        <taxon>Actinomycetes</taxon>
        <taxon>Micrococcales</taxon>
        <taxon>Microbacteriaceae</taxon>
        <taxon>Microbacterium</taxon>
    </lineage>
</organism>
<dbReference type="EMBL" id="BMCM01000006">
    <property type="protein sequence ID" value="GGD87061.1"/>
    <property type="molecule type" value="Genomic_DNA"/>
</dbReference>
<gene>
    <name evidence="2" type="ORF">GCM10007269_32460</name>
</gene>
<feature type="transmembrane region" description="Helical" evidence="1">
    <location>
        <begin position="123"/>
        <end position="145"/>
    </location>
</feature>
<dbReference type="NCBIfam" id="NF038403">
    <property type="entry name" value="perm_prefix_1"/>
    <property type="match status" value="1"/>
</dbReference>
<keyword evidence="1" id="KW-1133">Transmembrane helix</keyword>
<feature type="transmembrane region" description="Helical" evidence="1">
    <location>
        <begin position="92"/>
        <end position="111"/>
    </location>
</feature>
<feature type="transmembrane region" description="Helical" evidence="1">
    <location>
        <begin position="172"/>
        <end position="190"/>
    </location>
</feature>
<keyword evidence="1" id="KW-0472">Membrane</keyword>
<dbReference type="RefSeq" id="WP_188437672.1">
    <property type="nucleotide sequence ID" value="NZ_BMCM01000006.1"/>
</dbReference>
<feature type="transmembrane region" description="Helical" evidence="1">
    <location>
        <begin position="242"/>
        <end position="263"/>
    </location>
</feature>
<keyword evidence="3" id="KW-1185">Reference proteome</keyword>
<feature type="transmembrane region" description="Helical" evidence="1">
    <location>
        <begin position="210"/>
        <end position="235"/>
    </location>
</feature>
<protein>
    <submittedName>
        <fullName evidence="2">Uncharacterized protein</fullName>
    </submittedName>
</protein>
<dbReference type="Proteomes" id="UP000629365">
    <property type="component" value="Unassembled WGS sequence"/>
</dbReference>
<keyword evidence="1" id="KW-0812">Transmembrane</keyword>
<proteinExistence type="predicted"/>
<evidence type="ECO:0000256" key="1">
    <source>
        <dbReference type="SAM" id="Phobius"/>
    </source>
</evidence>